<evidence type="ECO:0000313" key="8">
    <source>
        <dbReference type="Proteomes" id="UP000734854"/>
    </source>
</evidence>
<keyword evidence="8" id="KW-1185">Reference proteome</keyword>
<evidence type="ECO:0000313" key="7">
    <source>
        <dbReference type="EMBL" id="KAG6489833.1"/>
    </source>
</evidence>
<dbReference type="GO" id="GO:0005096">
    <property type="term" value="F:GTPase activator activity"/>
    <property type="evidence" value="ECO:0007669"/>
    <property type="project" value="InterPro"/>
</dbReference>
<dbReference type="Pfam" id="PF00612">
    <property type="entry name" value="IQ"/>
    <property type="match status" value="4"/>
</dbReference>
<evidence type="ECO:0000256" key="3">
    <source>
        <dbReference type="ARBA" id="ARBA00022737"/>
    </source>
</evidence>
<dbReference type="PANTHER" id="PTHR46184">
    <property type="entry name" value="UNCONVENTIONAL MYOSIN-IXB-LIKE PROTEIN"/>
    <property type="match status" value="1"/>
</dbReference>
<dbReference type="GO" id="GO:0035556">
    <property type="term" value="P:intracellular signal transduction"/>
    <property type="evidence" value="ECO:0007669"/>
    <property type="project" value="InterPro"/>
</dbReference>
<dbReference type="Proteomes" id="UP000734854">
    <property type="component" value="Unassembled WGS sequence"/>
</dbReference>
<dbReference type="Gene3D" id="1.20.5.190">
    <property type="match status" value="2"/>
</dbReference>
<dbReference type="InterPro" id="IPR046987">
    <property type="entry name" value="Myo9"/>
</dbReference>
<keyword evidence="6" id="KW-1133">Transmembrane helix</keyword>
<gene>
    <name evidence="7" type="ORF">ZIOFF_051113</name>
</gene>
<dbReference type="InterPro" id="IPR027417">
    <property type="entry name" value="P-loop_NTPase"/>
</dbReference>
<proteinExistence type="predicted"/>
<evidence type="ECO:0000256" key="5">
    <source>
        <dbReference type="SAM" id="Coils"/>
    </source>
</evidence>
<keyword evidence="4 5" id="KW-0175">Coiled coil</keyword>
<feature type="transmembrane region" description="Helical" evidence="6">
    <location>
        <begin position="77"/>
        <end position="99"/>
    </location>
</feature>
<accession>A0A8J5FM60</accession>
<dbReference type="SUPFAM" id="SSF52540">
    <property type="entry name" value="P-loop containing nucleoside triphosphate hydrolases"/>
    <property type="match status" value="1"/>
</dbReference>
<dbReference type="PROSITE" id="PS50096">
    <property type="entry name" value="IQ"/>
    <property type="match status" value="3"/>
</dbReference>
<dbReference type="AlphaFoldDB" id="A0A8J5FM60"/>
<dbReference type="GO" id="GO:0005884">
    <property type="term" value="C:actin filament"/>
    <property type="evidence" value="ECO:0007669"/>
    <property type="project" value="TreeGrafter"/>
</dbReference>
<dbReference type="GO" id="GO:0051015">
    <property type="term" value="F:actin filament binding"/>
    <property type="evidence" value="ECO:0007669"/>
    <property type="project" value="TreeGrafter"/>
</dbReference>
<comment type="subcellular location">
    <subcellularLocation>
        <location evidence="1">Cytoplasm</location>
    </subcellularLocation>
</comment>
<keyword evidence="6" id="KW-0472">Membrane</keyword>
<keyword evidence="6" id="KW-0812">Transmembrane</keyword>
<keyword evidence="3" id="KW-0677">Repeat</keyword>
<sequence>MLDIETRVVIPFACMEGGDDTPLVKASVAATSGGSTRGPFDECRQLLCLQISSLPPPSCINLWKIFCLNPWLGLCRYFQLLLFMLLVNVLFSGAGRLAAKLFEHMRRVAAAVKIQKQFHCYFARKSYGRLQSSAVTLQAGIRAMIARNAFAFRKITKAAICIQAQWRCYSGHSYYMNLQKAALTFQCAWRKRLARRVIRTLKMAARETGALKEAKNKLEKQVEELSWRLQLEKRVRVTSTSIYHI</sequence>
<protein>
    <submittedName>
        <fullName evidence="7">Uncharacterized protein</fullName>
    </submittedName>
</protein>
<dbReference type="FunFam" id="1.20.5.190:FF:000001">
    <property type="entry name" value="unconventional myosin-Va"/>
    <property type="match status" value="2"/>
</dbReference>
<evidence type="ECO:0000256" key="1">
    <source>
        <dbReference type="ARBA" id="ARBA00004496"/>
    </source>
</evidence>
<keyword evidence="2" id="KW-0963">Cytoplasm</keyword>
<reference evidence="7 8" key="1">
    <citation type="submission" date="2020-08" db="EMBL/GenBank/DDBJ databases">
        <title>Plant Genome Project.</title>
        <authorList>
            <person name="Zhang R.-G."/>
        </authorList>
    </citation>
    <scope>NUCLEOTIDE SEQUENCE [LARGE SCALE GENOMIC DNA]</scope>
    <source>
        <tissue evidence="7">Rhizome</tissue>
    </source>
</reference>
<organism evidence="7 8">
    <name type="scientific">Zingiber officinale</name>
    <name type="common">Ginger</name>
    <name type="synonym">Amomum zingiber</name>
    <dbReference type="NCBI Taxonomy" id="94328"/>
    <lineage>
        <taxon>Eukaryota</taxon>
        <taxon>Viridiplantae</taxon>
        <taxon>Streptophyta</taxon>
        <taxon>Embryophyta</taxon>
        <taxon>Tracheophyta</taxon>
        <taxon>Spermatophyta</taxon>
        <taxon>Magnoliopsida</taxon>
        <taxon>Liliopsida</taxon>
        <taxon>Zingiberales</taxon>
        <taxon>Zingiberaceae</taxon>
        <taxon>Zingiber</taxon>
    </lineage>
</organism>
<dbReference type="EMBL" id="JACMSC010000014">
    <property type="protein sequence ID" value="KAG6489833.1"/>
    <property type="molecule type" value="Genomic_DNA"/>
</dbReference>
<feature type="coiled-coil region" evidence="5">
    <location>
        <begin position="201"/>
        <end position="235"/>
    </location>
</feature>
<evidence type="ECO:0000256" key="6">
    <source>
        <dbReference type="SAM" id="Phobius"/>
    </source>
</evidence>
<name>A0A8J5FM60_ZINOF</name>
<dbReference type="GO" id="GO:0000146">
    <property type="term" value="F:microfilament motor activity"/>
    <property type="evidence" value="ECO:0007669"/>
    <property type="project" value="InterPro"/>
</dbReference>
<comment type="caution">
    <text evidence="7">The sequence shown here is derived from an EMBL/GenBank/DDBJ whole genome shotgun (WGS) entry which is preliminary data.</text>
</comment>
<dbReference type="InterPro" id="IPR000048">
    <property type="entry name" value="IQ_motif_EF-hand-BS"/>
</dbReference>
<dbReference type="PANTHER" id="PTHR46184:SF5">
    <property type="entry name" value="UNCONVENTIONAL MYOSIN-IXA-LIKE"/>
    <property type="match status" value="1"/>
</dbReference>
<evidence type="ECO:0000256" key="4">
    <source>
        <dbReference type="ARBA" id="ARBA00023054"/>
    </source>
</evidence>
<dbReference type="SMART" id="SM00015">
    <property type="entry name" value="IQ"/>
    <property type="match status" value="4"/>
</dbReference>
<dbReference type="GO" id="GO:0005737">
    <property type="term" value="C:cytoplasm"/>
    <property type="evidence" value="ECO:0007669"/>
    <property type="project" value="UniProtKB-SubCell"/>
</dbReference>
<evidence type="ECO:0000256" key="2">
    <source>
        <dbReference type="ARBA" id="ARBA00022490"/>
    </source>
</evidence>